<comment type="caution">
    <text evidence="1">The sequence shown here is derived from an EMBL/GenBank/DDBJ whole genome shotgun (WGS) entry which is preliminary data.</text>
</comment>
<name>A0A2M7BNR9_9BACT</name>
<proteinExistence type="predicted"/>
<dbReference type="EMBL" id="PEVB01000084">
    <property type="protein sequence ID" value="PIV07128.1"/>
    <property type="molecule type" value="Genomic_DNA"/>
</dbReference>
<dbReference type="AlphaFoldDB" id="A0A2M7BNR9"/>
<organism evidence="1 2">
    <name type="scientific">Candidatus Shapirobacteria bacterium CG03_land_8_20_14_0_80_35_14</name>
    <dbReference type="NCBI Taxonomy" id="1974878"/>
    <lineage>
        <taxon>Bacteria</taxon>
        <taxon>Candidatus Shapironibacteriota</taxon>
    </lineage>
</organism>
<evidence type="ECO:0000313" key="2">
    <source>
        <dbReference type="Proteomes" id="UP000229191"/>
    </source>
</evidence>
<gene>
    <name evidence="1" type="ORF">COS53_03115</name>
</gene>
<reference evidence="2" key="1">
    <citation type="submission" date="2017-09" db="EMBL/GenBank/DDBJ databases">
        <title>Depth-based differentiation of microbial function through sediment-hosted aquifers and enrichment of novel symbionts in the deep terrestrial subsurface.</title>
        <authorList>
            <person name="Probst A.J."/>
            <person name="Ladd B."/>
            <person name="Jarett J.K."/>
            <person name="Geller-Mcgrath D.E."/>
            <person name="Sieber C.M.K."/>
            <person name="Emerson J.B."/>
            <person name="Anantharaman K."/>
            <person name="Thomas B.C."/>
            <person name="Malmstrom R."/>
            <person name="Stieglmeier M."/>
            <person name="Klingl A."/>
            <person name="Woyke T."/>
            <person name="Ryan C.M."/>
            <person name="Banfield J.F."/>
        </authorList>
    </citation>
    <scope>NUCLEOTIDE SEQUENCE [LARGE SCALE GENOMIC DNA]</scope>
</reference>
<protein>
    <submittedName>
        <fullName evidence="1">Uncharacterized protein</fullName>
    </submittedName>
</protein>
<sequence>MNQFIELSEIKVLRESRNLLTNKGLVPRNCPKPSCLSISKIVLVDGETRIAIDANPPQLPTDKVWLKYEIHETCKDKCGTQGNPNIGLFIKQDQKTGDIKKVVADWKSVPILAKS</sequence>
<dbReference type="Proteomes" id="UP000229191">
    <property type="component" value="Unassembled WGS sequence"/>
</dbReference>
<evidence type="ECO:0000313" key="1">
    <source>
        <dbReference type="EMBL" id="PIV07128.1"/>
    </source>
</evidence>
<accession>A0A2M7BNR9</accession>